<comment type="caution">
    <text evidence="1">The sequence shown here is derived from an EMBL/GenBank/DDBJ whole genome shotgun (WGS) entry which is preliminary data.</text>
</comment>
<dbReference type="EMBL" id="JBHTGP010000035">
    <property type="protein sequence ID" value="MFD0692039.1"/>
    <property type="molecule type" value="Genomic_DNA"/>
</dbReference>
<organism evidence="1 2">
    <name type="scientific">Actinomadura fibrosa</name>
    <dbReference type="NCBI Taxonomy" id="111802"/>
    <lineage>
        <taxon>Bacteria</taxon>
        <taxon>Bacillati</taxon>
        <taxon>Actinomycetota</taxon>
        <taxon>Actinomycetes</taxon>
        <taxon>Streptosporangiales</taxon>
        <taxon>Thermomonosporaceae</taxon>
        <taxon>Actinomadura</taxon>
    </lineage>
</organism>
<gene>
    <name evidence="1" type="ORF">ACFQZM_46655</name>
</gene>
<dbReference type="Proteomes" id="UP001597063">
    <property type="component" value="Unassembled WGS sequence"/>
</dbReference>
<evidence type="ECO:0000313" key="2">
    <source>
        <dbReference type="Proteomes" id="UP001597063"/>
    </source>
</evidence>
<sequence>MGDLYEVVLAIDLRPDVPDAELAELRWHVNGGERPADLPIGSGNYLATYPLGDPEDPDCEWETPDPDPAFADRGFSRAIGGALVADLVERKHPRGWALTVRQEMHPDEFYLLRTLLTWLITVSSNPRLDYFAGYLRFCESTEITPLIVEDGRLRVPEEIESHTPYWQ</sequence>
<dbReference type="RefSeq" id="WP_131758475.1">
    <property type="nucleotide sequence ID" value="NZ_CAACUY010000052.1"/>
</dbReference>
<evidence type="ECO:0000313" key="1">
    <source>
        <dbReference type="EMBL" id="MFD0692039.1"/>
    </source>
</evidence>
<keyword evidence="2" id="KW-1185">Reference proteome</keyword>
<protein>
    <submittedName>
        <fullName evidence="1">Uncharacterized protein</fullName>
    </submittedName>
</protein>
<name>A0ABW2Y101_9ACTN</name>
<reference evidence="2" key="1">
    <citation type="journal article" date="2019" name="Int. J. Syst. Evol. Microbiol.">
        <title>The Global Catalogue of Microorganisms (GCM) 10K type strain sequencing project: providing services to taxonomists for standard genome sequencing and annotation.</title>
        <authorList>
            <consortium name="The Broad Institute Genomics Platform"/>
            <consortium name="The Broad Institute Genome Sequencing Center for Infectious Disease"/>
            <person name="Wu L."/>
            <person name="Ma J."/>
        </authorList>
    </citation>
    <scope>NUCLEOTIDE SEQUENCE [LARGE SCALE GENOMIC DNA]</scope>
    <source>
        <strain evidence="2">JCM 9371</strain>
    </source>
</reference>
<accession>A0ABW2Y101</accession>
<proteinExistence type="predicted"/>